<feature type="region of interest" description="Disordered" evidence="1">
    <location>
        <begin position="30"/>
        <end position="54"/>
    </location>
</feature>
<dbReference type="Proteomes" id="UP000765509">
    <property type="component" value="Unassembled WGS sequence"/>
</dbReference>
<dbReference type="AlphaFoldDB" id="A0A9Q3FNG5"/>
<feature type="region of interest" description="Disordered" evidence="1">
    <location>
        <begin position="81"/>
        <end position="121"/>
    </location>
</feature>
<comment type="caution">
    <text evidence="2">The sequence shown here is derived from an EMBL/GenBank/DDBJ whole genome shotgun (WGS) entry which is preliminary data.</text>
</comment>
<feature type="compositionally biased region" description="Basic and acidic residues" evidence="1">
    <location>
        <begin position="89"/>
        <end position="110"/>
    </location>
</feature>
<accession>A0A9Q3FNG5</accession>
<evidence type="ECO:0000313" key="3">
    <source>
        <dbReference type="Proteomes" id="UP000765509"/>
    </source>
</evidence>
<keyword evidence="3" id="KW-1185">Reference proteome</keyword>
<proteinExistence type="predicted"/>
<sequence length="121" mass="14286">MKGWNPSKKFSLLEERATRIRENQEAIKAIEDSWHMEEPSQIQEPQGREEEIPFPTTVQKFQALQTKGQFIQDSPVILGSYQQKKRSSREKQEFFQPEEERSRPLDEETHMLSPRGAKNQK</sequence>
<evidence type="ECO:0000256" key="1">
    <source>
        <dbReference type="SAM" id="MobiDB-lite"/>
    </source>
</evidence>
<reference evidence="2" key="1">
    <citation type="submission" date="2021-03" db="EMBL/GenBank/DDBJ databases">
        <title>Draft genome sequence of rust myrtle Austropuccinia psidii MF-1, a brazilian biotype.</title>
        <authorList>
            <person name="Quecine M.C."/>
            <person name="Pachon D.M.R."/>
            <person name="Bonatelli M.L."/>
            <person name="Correr F.H."/>
            <person name="Franceschini L.M."/>
            <person name="Leite T.F."/>
            <person name="Margarido G.R.A."/>
            <person name="Almeida C.A."/>
            <person name="Ferrarezi J.A."/>
            <person name="Labate C.A."/>
        </authorList>
    </citation>
    <scope>NUCLEOTIDE SEQUENCE</scope>
    <source>
        <strain evidence="2">MF-1</strain>
    </source>
</reference>
<name>A0A9Q3FNG5_9BASI</name>
<evidence type="ECO:0000313" key="2">
    <source>
        <dbReference type="EMBL" id="MBW0541033.1"/>
    </source>
</evidence>
<gene>
    <name evidence="2" type="ORF">O181_080748</name>
</gene>
<organism evidence="2 3">
    <name type="scientific">Austropuccinia psidii MF-1</name>
    <dbReference type="NCBI Taxonomy" id="1389203"/>
    <lineage>
        <taxon>Eukaryota</taxon>
        <taxon>Fungi</taxon>
        <taxon>Dikarya</taxon>
        <taxon>Basidiomycota</taxon>
        <taxon>Pucciniomycotina</taxon>
        <taxon>Pucciniomycetes</taxon>
        <taxon>Pucciniales</taxon>
        <taxon>Sphaerophragmiaceae</taxon>
        <taxon>Austropuccinia</taxon>
    </lineage>
</organism>
<dbReference type="EMBL" id="AVOT02045692">
    <property type="protein sequence ID" value="MBW0541033.1"/>
    <property type="molecule type" value="Genomic_DNA"/>
</dbReference>
<protein>
    <submittedName>
        <fullName evidence="2">Uncharacterized protein</fullName>
    </submittedName>
</protein>